<evidence type="ECO:0000313" key="1">
    <source>
        <dbReference type="EMBL" id="RDH33688.1"/>
    </source>
</evidence>
<reference evidence="1 2" key="1">
    <citation type="submission" date="2018-07" db="EMBL/GenBank/DDBJ databases">
        <title>The genomes of Aspergillus section Nigri reveals drivers in fungal speciation.</title>
        <authorList>
            <consortium name="DOE Joint Genome Institute"/>
            <person name="Vesth T.C."/>
            <person name="Nybo J."/>
            <person name="Theobald S."/>
            <person name="Brandl J."/>
            <person name="Frisvad J.C."/>
            <person name="Nielsen K.F."/>
            <person name="Lyhne E.K."/>
            <person name="Kogle M.E."/>
            <person name="Kuo A."/>
            <person name="Riley R."/>
            <person name="Clum A."/>
            <person name="Nolan M."/>
            <person name="Lipzen A."/>
            <person name="Salamov A."/>
            <person name="Henrissat B."/>
            <person name="Wiebenga A."/>
            <person name="De vries R.P."/>
            <person name="Grigoriev I.V."/>
            <person name="Mortensen U.H."/>
            <person name="Andersen M.R."/>
            <person name="Baker S.E."/>
        </authorList>
    </citation>
    <scope>NUCLEOTIDE SEQUENCE [LARGE SCALE GENOMIC DNA]</scope>
    <source>
        <strain evidence="1 2">CBS 139.54b</strain>
    </source>
</reference>
<dbReference type="AlphaFoldDB" id="A0A3F3Q3D3"/>
<keyword evidence="2" id="KW-1185">Reference proteome</keyword>
<evidence type="ECO:0000313" key="2">
    <source>
        <dbReference type="Proteomes" id="UP000253729"/>
    </source>
</evidence>
<name>A0A3F3Q3D3_9EURO</name>
<proteinExistence type="predicted"/>
<dbReference type="RefSeq" id="XP_026626710.1">
    <property type="nucleotide sequence ID" value="XM_026775492.1"/>
</dbReference>
<accession>A0A3F3Q3D3</accession>
<gene>
    <name evidence="1" type="ORF">BDQ94DRAFT_32334</name>
</gene>
<sequence length="71" mass="7968">MSTAHSYCCCNTDTSPIHNAGLHAQSNGPLGFKCDAYRCTHKYYRVASWPRAYAYAGLLLFRSCCTRQTAR</sequence>
<dbReference type="EMBL" id="KZ852046">
    <property type="protein sequence ID" value="RDH33688.1"/>
    <property type="molecule type" value="Genomic_DNA"/>
</dbReference>
<dbReference type="GeneID" id="38143848"/>
<organism evidence="1 2">
    <name type="scientific">Aspergillus welwitschiae</name>
    <dbReference type="NCBI Taxonomy" id="1341132"/>
    <lineage>
        <taxon>Eukaryota</taxon>
        <taxon>Fungi</taxon>
        <taxon>Dikarya</taxon>
        <taxon>Ascomycota</taxon>
        <taxon>Pezizomycotina</taxon>
        <taxon>Eurotiomycetes</taxon>
        <taxon>Eurotiomycetidae</taxon>
        <taxon>Eurotiales</taxon>
        <taxon>Aspergillaceae</taxon>
        <taxon>Aspergillus</taxon>
        <taxon>Aspergillus subgen. Circumdati</taxon>
    </lineage>
</organism>
<protein>
    <submittedName>
        <fullName evidence="1">Uncharacterized protein</fullName>
    </submittedName>
</protein>
<dbReference type="Proteomes" id="UP000253729">
    <property type="component" value="Unassembled WGS sequence"/>
</dbReference>